<dbReference type="EMBL" id="CM007385">
    <property type="protein sequence ID" value="ONK68182.1"/>
    <property type="molecule type" value="Genomic_DNA"/>
</dbReference>
<dbReference type="Proteomes" id="UP000243459">
    <property type="component" value="Chromosome 5"/>
</dbReference>
<name>A0A5P1EQ80_ASPOF</name>
<accession>A0A5P1EQ80</accession>
<feature type="region of interest" description="Disordered" evidence="1">
    <location>
        <begin position="1"/>
        <end position="41"/>
    </location>
</feature>
<evidence type="ECO:0000313" key="3">
    <source>
        <dbReference type="Proteomes" id="UP000243459"/>
    </source>
</evidence>
<evidence type="ECO:0000256" key="1">
    <source>
        <dbReference type="SAM" id="MobiDB-lite"/>
    </source>
</evidence>
<reference evidence="3" key="1">
    <citation type="journal article" date="2017" name="Nat. Commun.">
        <title>The asparagus genome sheds light on the origin and evolution of a young Y chromosome.</title>
        <authorList>
            <person name="Harkess A."/>
            <person name="Zhou J."/>
            <person name="Xu C."/>
            <person name="Bowers J.E."/>
            <person name="Van der Hulst R."/>
            <person name="Ayyampalayam S."/>
            <person name="Mercati F."/>
            <person name="Riccardi P."/>
            <person name="McKain M.R."/>
            <person name="Kakrana A."/>
            <person name="Tang H."/>
            <person name="Ray J."/>
            <person name="Groenendijk J."/>
            <person name="Arikit S."/>
            <person name="Mathioni S.M."/>
            <person name="Nakano M."/>
            <person name="Shan H."/>
            <person name="Telgmann-Rauber A."/>
            <person name="Kanno A."/>
            <person name="Yue Z."/>
            <person name="Chen H."/>
            <person name="Li W."/>
            <person name="Chen Y."/>
            <person name="Xu X."/>
            <person name="Zhang Y."/>
            <person name="Luo S."/>
            <person name="Chen H."/>
            <person name="Gao J."/>
            <person name="Mao Z."/>
            <person name="Pires J.C."/>
            <person name="Luo M."/>
            <person name="Kudrna D."/>
            <person name="Wing R.A."/>
            <person name="Meyers B.C."/>
            <person name="Yi K."/>
            <person name="Kong H."/>
            <person name="Lavrijsen P."/>
            <person name="Sunseri F."/>
            <person name="Falavigna A."/>
            <person name="Ye Y."/>
            <person name="Leebens-Mack J.H."/>
            <person name="Chen G."/>
        </authorList>
    </citation>
    <scope>NUCLEOTIDE SEQUENCE [LARGE SCALE GENOMIC DNA]</scope>
    <source>
        <strain evidence="3">cv. DH0086</strain>
    </source>
</reference>
<feature type="region of interest" description="Disordered" evidence="1">
    <location>
        <begin position="64"/>
        <end position="83"/>
    </location>
</feature>
<sequence length="103" mass="10645">MRAEQSVGKLDATMERAEGAGVGAVDELRQGSSDGRGSDRGAWVARFGRGCWARRQADRVGARAARSGGLATKRRGGNGIGAQEELGQRGLEFNTIVGGAAEG</sequence>
<keyword evidence="3" id="KW-1185">Reference proteome</keyword>
<proteinExistence type="predicted"/>
<dbReference type="Gramene" id="ONK68182">
    <property type="protein sequence ID" value="ONK68182"/>
    <property type="gene ID" value="A4U43_C05F8480"/>
</dbReference>
<gene>
    <name evidence="2" type="ORF">A4U43_C05F8480</name>
</gene>
<organism evidence="2 3">
    <name type="scientific">Asparagus officinalis</name>
    <name type="common">Garden asparagus</name>
    <dbReference type="NCBI Taxonomy" id="4686"/>
    <lineage>
        <taxon>Eukaryota</taxon>
        <taxon>Viridiplantae</taxon>
        <taxon>Streptophyta</taxon>
        <taxon>Embryophyta</taxon>
        <taxon>Tracheophyta</taxon>
        <taxon>Spermatophyta</taxon>
        <taxon>Magnoliopsida</taxon>
        <taxon>Liliopsida</taxon>
        <taxon>Asparagales</taxon>
        <taxon>Asparagaceae</taxon>
        <taxon>Asparagoideae</taxon>
        <taxon>Asparagus</taxon>
    </lineage>
</organism>
<evidence type="ECO:0000313" key="2">
    <source>
        <dbReference type="EMBL" id="ONK68182.1"/>
    </source>
</evidence>
<dbReference type="AlphaFoldDB" id="A0A5P1EQ80"/>
<protein>
    <submittedName>
        <fullName evidence="2">Uncharacterized protein</fullName>
    </submittedName>
</protein>